<keyword evidence="1" id="KW-0472">Membrane</keyword>
<evidence type="ECO:0000313" key="2">
    <source>
        <dbReference type="EMBL" id="OFI50427.1"/>
    </source>
</evidence>
<dbReference type="STRING" id="1859473.BG261_00655"/>
<keyword evidence="3" id="KW-1185">Reference proteome</keyword>
<gene>
    <name evidence="2" type="ORF">BG261_00655</name>
</gene>
<dbReference type="OrthoDB" id="2139526at2"/>
<dbReference type="InterPro" id="IPR021324">
    <property type="entry name" value="DUF2929"/>
</dbReference>
<dbReference type="RefSeq" id="WP_070791204.1">
    <property type="nucleotide sequence ID" value="NZ_MKIR01000001.1"/>
</dbReference>
<evidence type="ECO:0008006" key="4">
    <source>
        <dbReference type="Google" id="ProtNLM"/>
    </source>
</evidence>
<sequence>MKFLTVLFWSMILGQILGYILSALQGTPDNYLIAAGMSIYMAVFVYFIGNVIKPKVEAK</sequence>
<feature type="transmembrane region" description="Helical" evidence="1">
    <location>
        <begin position="32"/>
        <end position="52"/>
    </location>
</feature>
<proteinExistence type="predicted"/>
<dbReference type="Proteomes" id="UP000178622">
    <property type="component" value="Unassembled WGS sequence"/>
</dbReference>
<keyword evidence="1" id="KW-0812">Transmembrane</keyword>
<dbReference type="AlphaFoldDB" id="A0A1E8GQD6"/>
<comment type="caution">
    <text evidence="2">The sequence shown here is derived from an EMBL/GenBank/DDBJ whole genome shotgun (WGS) entry which is preliminary data.</text>
</comment>
<evidence type="ECO:0000313" key="3">
    <source>
        <dbReference type="Proteomes" id="UP000178622"/>
    </source>
</evidence>
<name>A0A1E8GQD6_9LACT</name>
<dbReference type="EMBL" id="MKIR01000001">
    <property type="protein sequence ID" value="OFI50427.1"/>
    <property type="molecule type" value="Genomic_DNA"/>
</dbReference>
<dbReference type="Pfam" id="PF11151">
    <property type="entry name" value="DUF2929"/>
    <property type="match status" value="1"/>
</dbReference>
<protein>
    <recommendedName>
        <fullName evidence="4">DUF2929 domain-containing protein</fullName>
    </recommendedName>
</protein>
<reference evidence="3" key="1">
    <citation type="submission" date="2016-09" db="EMBL/GenBank/DDBJ databases">
        <title>Draft genome sequence of a novel species of the family Streptococcaceae isolated from flowers.</title>
        <authorList>
            <person name="Chuah L.-O."/>
            <person name="Yap K.-P."/>
            <person name="Thong K.L."/>
            <person name="Liong M.T."/>
            <person name="Ahmad R."/>
            <person name="Rusul G."/>
        </authorList>
    </citation>
    <scope>NUCLEOTIDE SEQUENCE [LARGE SCALE GENOMIC DNA]</scope>
    <source>
        <strain evidence="3">DF1</strain>
    </source>
</reference>
<keyword evidence="1" id="KW-1133">Transmembrane helix</keyword>
<organism evidence="2 3">
    <name type="scientific">Floricoccus tropicus</name>
    <dbReference type="NCBI Taxonomy" id="1859473"/>
    <lineage>
        <taxon>Bacteria</taxon>
        <taxon>Bacillati</taxon>
        <taxon>Bacillota</taxon>
        <taxon>Bacilli</taxon>
        <taxon>Lactobacillales</taxon>
        <taxon>Streptococcaceae</taxon>
        <taxon>Floricoccus</taxon>
    </lineage>
</organism>
<accession>A0A1E8GQD6</accession>
<evidence type="ECO:0000256" key="1">
    <source>
        <dbReference type="SAM" id="Phobius"/>
    </source>
</evidence>